<evidence type="ECO:0000313" key="1">
    <source>
        <dbReference type="EMBL" id="CAB4989975.1"/>
    </source>
</evidence>
<organism evidence="1">
    <name type="scientific">freshwater metagenome</name>
    <dbReference type="NCBI Taxonomy" id="449393"/>
    <lineage>
        <taxon>unclassified sequences</taxon>
        <taxon>metagenomes</taxon>
        <taxon>ecological metagenomes</taxon>
    </lineage>
</organism>
<protein>
    <submittedName>
        <fullName evidence="1">Unannotated protein</fullName>
    </submittedName>
</protein>
<dbReference type="AlphaFoldDB" id="A0A6J7NCG1"/>
<name>A0A6J7NCG1_9ZZZZ</name>
<accession>A0A6J7NCG1</accession>
<proteinExistence type="predicted"/>
<gene>
    <name evidence="1" type="ORF">UFOPK3984_00950</name>
</gene>
<dbReference type="PROSITE" id="PS51257">
    <property type="entry name" value="PROKAR_LIPOPROTEIN"/>
    <property type="match status" value="1"/>
</dbReference>
<dbReference type="EMBL" id="CAFBOP010000056">
    <property type="protein sequence ID" value="CAB4989975.1"/>
    <property type="molecule type" value="Genomic_DNA"/>
</dbReference>
<sequence length="428" mass="45603">MRKLSIFTSLIILASSLTLAQAHAATPTAGASCSKIGTTTDAKGMKLTCVKSGKKMVWSNGVASASTKATKQNPIPIKLPAAVIGEITFDNIIDHINDVPLAAWTAVQKVENANTLPSIPTTITVGPNTTPNVPLLGTFQKVMKFFSGFRQPTTYYALVYNFKDRDWALKTAATIPAVVNNGGINGITGMPGMIAQCVSPERCGDANSGVVDPVGSGLGRFGIDLKTMLFEDGTYKPVFKDGAIQGHEYTHSVQASQFLGLPIVGKPPTETQRKNHVDNMPSGLYESAIPCWWAEGQANFIGNSATAPTFEAYWSGRKGAAKGWSIPEFTDFSAASLQNFFETDMPLACLPPHPIYQMGYGLGWLAIEALTAIAGPQSTMALVTMMGRGQTYPQAFESVYGISWAKASPILGKVAAIEYAATPDNKPH</sequence>
<reference evidence="1" key="1">
    <citation type="submission" date="2020-05" db="EMBL/GenBank/DDBJ databases">
        <authorList>
            <person name="Chiriac C."/>
            <person name="Salcher M."/>
            <person name="Ghai R."/>
            <person name="Kavagutti S V."/>
        </authorList>
    </citation>
    <scope>NUCLEOTIDE SEQUENCE</scope>
</reference>